<reference evidence="3 4" key="1">
    <citation type="submission" date="2015-12" db="EMBL/GenBank/DDBJ databases">
        <title>Draft genome of Thermovenabulum gondwanense isolated from a red thermophilic microbial mat colonisisng an outflow channel of a bore well.</title>
        <authorList>
            <person name="Patel B.K."/>
        </authorList>
    </citation>
    <scope>NUCLEOTIDE SEQUENCE [LARGE SCALE GENOMIC DNA]</scope>
    <source>
        <strain evidence="3 4">R270</strain>
    </source>
</reference>
<evidence type="ECO:0000313" key="3">
    <source>
        <dbReference type="EMBL" id="KYO68018.1"/>
    </source>
</evidence>
<keyword evidence="1" id="KW-0677">Repeat</keyword>
<gene>
    <name evidence="3" type="ORF">ATZ99_03280</name>
</gene>
<dbReference type="Proteomes" id="UP000075737">
    <property type="component" value="Unassembled WGS sequence"/>
</dbReference>
<evidence type="ECO:0000313" key="4">
    <source>
        <dbReference type="Proteomes" id="UP000075737"/>
    </source>
</evidence>
<dbReference type="AlphaFoldDB" id="A0A162MWH9"/>
<protein>
    <submittedName>
        <fullName evidence="3">Surface layer protein</fullName>
    </submittedName>
</protein>
<evidence type="ECO:0000256" key="1">
    <source>
        <dbReference type="ARBA" id="ARBA00022737"/>
    </source>
</evidence>
<dbReference type="RefSeq" id="WP_068747505.1">
    <property type="nucleotide sequence ID" value="NZ_LOHZ01000019.1"/>
</dbReference>
<dbReference type="InterPro" id="IPR001119">
    <property type="entry name" value="SLH_dom"/>
</dbReference>
<dbReference type="STRING" id="520767.ATZ99_03280"/>
<proteinExistence type="predicted"/>
<comment type="caution">
    <text evidence="3">The sequence shown here is derived from an EMBL/GenBank/DDBJ whole genome shotgun (WGS) entry which is preliminary data.</text>
</comment>
<sequence>MLKLRNIYRILVFFVIFIALLSYSKSSEAGDEKRKLYISRGEFAKLLVQAAFPEANSINGGNIIFRDLKMNSIHAPFILFLYHKGIIKGYPDGTVKPEKLITYPEALALILRTLGIKDLAGENANWEKSCVELSVKEGLIKSWTYNSERKILSQKDAEELVKNIFSENSYAKTTVMEALKNKNALENYKRRDVMDLVYIKGREELSFENELQTTLINKVFHQKMMTKAENGMIYNDGINGMEIYIDENYNYINLSDTANMGNNKWIRVNTSVKDFNIPVFIENFDFKEGFFILEDRPSEGVSRIKYYLPSIENNGLKDLEKIGILPSSILQSQKDFTVEKIQGELFIDENRNLLKEIFEIKIIINSTDSITLNGFNEYFNTGEEEQIIIPDEAKYAPYYIDMN</sequence>
<feature type="domain" description="SLH" evidence="2">
    <location>
        <begin position="61"/>
        <end position="124"/>
    </location>
</feature>
<dbReference type="Pfam" id="PF00395">
    <property type="entry name" value="SLH"/>
    <property type="match status" value="1"/>
</dbReference>
<name>A0A162MWH9_9FIRM</name>
<accession>A0A162MWH9</accession>
<keyword evidence="4" id="KW-1185">Reference proteome</keyword>
<dbReference type="PROSITE" id="PS51272">
    <property type="entry name" value="SLH"/>
    <property type="match status" value="1"/>
</dbReference>
<evidence type="ECO:0000259" key="2">
    <source>
        <dbReference type="PROSITE" id="PS51272"/>
    </source>
</evidence>
<dbReference type="EMBL" id="LOHZ01000019">
    <property type="protein sequence ID" value="KYO68018.1"/>
    <property type="molecule type" value="Genomic_DNA"/>
</dbReference>
<organism evidence="3 4">
    <name type="scientific">Thermovenabulum gondwanense</name>
    <dbReference type="NCBI Taxonomy" id="520767"/>
    <lineage>
        <taxon>Bacteria</taxon>
        <taxon>Bacillati</taxon>
        <taxon>Bacillota</taxon>
        <taxon>Clostridia</taxon>
        <taxon>Thermosediminibacterales</taxon>
        <taxon>Thermosediminibacteraceae</taxon>
        <taxon>Thermovenabulum</taxon>
    </lineage>
</organism>